<dbReference type="EMBL" id="SLYC01000003">
    <property type="protein sequence ID" value="TCQ06599.1"/>
    <property type="molecule type" value="Genomic_DNA"/>
</dbReference>
<keyword evidence="3" id="KW-1185">Reference proteome</keyword>
<sequence length="178" mass="20565">MKKYFAIISILVFLSFVSTFAGELYEQITVYYNDIKIKVEQKEIDLTNQSFIYKGHIYVPLRYLAESLDYEVKWSSSNKTTTLIKNKVDKLKPTSGETFVYGQILKMNYLDGVITLEQHLDNETRDLYENLKVQNNAIVLLNRNKKEFTVELSDVKVGDMVGLIINENNVISGIIIFT</sequence>
<evidence type="ECO:0000313" key="2">
    <source>
        <dbReference type="EMBL" id="TCQ06599.1"/>
    </source>
</evidence>
<dbReference type="RefSeq" id="WP_165913609.1">
    <property type="nucleotide sequence ID" value="NZ_CP058648.1"/>
</dbReference>
<name>A0A4R2U8L0_9FIRM</name>
<organism evidence="2 3">
    <name type="scientific">Serpentinicella alkaliphila</name>
    <dbReference type="NCBI Taxonomy" id="1734049"/>
    <lineage>
        <taxon>Bacteria</taxon>
        <taxon>Bacillati</taxon>
        <taxon>Bacillota</taxon>
        <taxon>Clostridia</taxon>
        <taxon>Peptostreptococcales</taxon>
        <taxon>Natronincolaceae</taxon>
        <taxon>Serpentinicella</taxon>
    </lineage>
</organism>
<dbReference type="InterPro" id="IPR012854">
    <property type="entry name" value="Cu_amine_oxidase-like_N"/>
</dbReference>
<dbReference type="Gene3D" id="3.30.457.10">
    <property type="entry name" value="Copper amine oxidase-like, N-terminal domain"/>
    <property type="match status" value="1"/>
</dbReference>
<comment type="caution">
    <text evidence="2">The sequence shown here is derived from an EMBL/GenBank/DDBJ whole genome shotgun (WGS) entry which is preliminary data.</text>
</comment>
<dbReference type="InterPro" id="IPR036582">
    <property type="entry name" value="Mao_N_sf"/>
</dbReference>
<reference evidence="2 3" key="1">
    <citation type="submission" date="2019-03" db="EMBL/GenBank/DDBJ databases">
        <title>Genomic Encyclopedia of Type Strains, Phase IV (KMG-IV): sequencing the most valuable type-strain genomes for metagenomic binning, comparative biology and taxonomic classification.</title>
        <authorList>
            <person name="Goeker M."/>
        </authorList>
    </citation>
    <scope>NUCLEOTIDE SEQUENCE [LARGE SCALE GENOMIC DNA]</scope>
    <source>
        <strain evidence="2 3">DSM 100013</strain>
    </source>
</reference>
<accession>A0A4R2U8L0</accession>
<evidence type="ECO:0000259" key="1">
    <source>
        <dbReference type="Pfam" id="PF07833"/>
    </source>
</evidence>
<evidence type="ECO:0000313" key="3">
    <source>
        <dbReference type="Proteomes" id="UP000295504"/>
    </source>
</evidence>
<dbReference type="Proteomes" id="UP000295504">
    <property type="component" value="Unassembled WGS sequence"/>
</dbReference>
<proteinExistence type="predicted"/>
<dbReference type="AlphaFoldDB" id="A0A4R2U8L0"/>
<dbReference type="SUPFAM" id="SSF55383">
    <property type="entry name" value="Copper amine oxidase, domain N"/>
    <property type="match status" value="1"/>
</dbReference>
<protein>
    <submittedName>
        <fullName evidence="2">Copper amine oxidase-like protein</fullName>
    </submittedName>
</protein>
<feature type="domain" description="Copper amine oxidase-like N-terminal" evidence="1">
    <location>
        <begin position="39"/>
        <end position="107"/>
    </location>
</feature>
<gene>
    <name evidence="2" type="ORF">EDD79_100324</name>
</gene>
<dbReference type="Pfam" id="PF07833">
    <property type="entry name" value="Cu_amine_oxidN1"/>
    <property type="match status" value="1"/>
</dbReference>